<evidence type="ECO:0000313" key="5">
    <source>
        <dbReference type="Proteomes" id="UP001231941"/>
    </source>
</evidence>
<accession>A0ABT9IXC4</accession>
<gene>
    <name evidence="4" type="ORF">Q5Y73_07850</name>
</gene>
<dbReference type="InterPro" id="IPR052404">
    <property type="entry name" value="SPP1-like_terminase"/>
</dbReference>
<evidence type="ECO:0000313" key="4">
    <source>
        <dbReference type="EMBL" id="MDP5274014.1"/>
    </source>
</evidence>
<keyword evidence="5" id="KW-1185">Reference proteome</keyword>
<dbReference type="Gene3D" id="1.10.10.1400">
    <property type="entry name" value="Terminase, small subunit, N-terminal DNA-binding domain, HTH motif"/>
    <property type="match status" value="1"/>
</dbReference>
<evidence type="ECO:0000256" key="2">
    <source>
        <dbReference type="ARBA" id="ARBA00023219"/>
    </source>
</evidence>
<dbReference type="PANTHER" id="PTHR41328:SF3">
    <property type="entry name" value="PBSX PHAGE TERMINASE SMALL SUBUNIT"/>
    <property type="match status" value="1"/>
</dbReference>
<evidence type="ECO:0000256" key="1">
    <source>
        <dbReference type="ARBA" id="ARBA00022612"/>
    </source>
</evidence>
<dbReference type="Pfam" id="PF03592">
    <property type="entry name" value="Terminase_2"/>
    <property type="match status" value="1"/>
</dbReference>
<comment type="caution">
    <text evidence="4">The sequence shown here is derived from an EMBL/GenBank/DDBJ whole genome shotgun (WGS) entry which is preliminary data.</text>
</comment>
<name>A0ABT9IXC4_9BACL</name>
<keyword evidence="2" id="KW-0231">Viral genome packaging</keyword>
<organism evidence="4 5">
    <name type="scientific">Chengkuizengella axinellae</name>
    <dbReference type="NCBI Taxonomy" id="3064388"/>
    <lineage>
        <taxon>Bacteria</taxon>
        <taxon>Bacillati</taxon>
        <taxon>Bacillota</taxon>
        <taxon>Bacilli</taxon>
        <taxon>Bacillales</taxon>
        <taxon>Paenibacillaceae</taxon>
        <taxon>Chengkuizengella</taxon>
    </lineage>
</organism>
<evidence type="ECO:0000256" key="3">
    <source>
        <dbReference type="SAM" id="MobiDB-lite"/>
    </source>
</evidence>
<dbReference type="RefSeq" id="WP_305991305.1">
    <property type="nucleotide sequence ID" value="NZ_JAVAMP010000002.1"/>
</dbReference>
<keyword evidence="1" id="KW-1188">Viral release from host cell</keyword>
<proteinExistence type="predicted"/>
<dbReference type="Proteomes" id="UP001231941">
    <property type="component" value="Unassembled WGS sequence"/>
</dbReference>
<feature type="region of interest" description="Disordered" evidence="3">
    <location>
        <begin position="31"/>
        <end position="57"/>
    </location>
</feature>
<sequence>MNWEEIRKEYETTDITLKALAEKYGIKSGTLKSRKSREKWKKDATLKKKDAKKVAKDASKKTKSNEVVESLVESDELTDKQRLFCIYYIKSFNATQAAINAGYAADSAHVEGNRLLRNAKVAEEIKYLKGAMAQKVFLDAMDVLNEYIKMAFADITDFITFYRKDIVTGEVEALLNSDDLSVKDIVPMLQSSNEVYFKDMDQVDGRMISEVKKSKDGISIKLHDKMKALEKLERYFDLLPDQHKRMIETAKSELDQKKYELDKRRVELSEREQQNKEW</sequence>
<dbReference type="EMBL" id="JAVAMP010000002">
    <property type="protein sequence ID" value="MDP5274014.1"/>
    <property type="molecule type" value="Genomic_DNA"/>
</dbReference>
<dbReference type="InterPro" id="IPR005335">
    <property type="entry name" value="Terminase_ssu"/>
</dbReference>
<dbReference type="InterPro" id="IPR038713">
    <property type="entry name" value="Terminase_Gp1_N_sf"/>
</dbReference>
<protein>
    <submittedName>
        <fullName evidence="4">Terminase small subunit</fullName>
    </submittedName>
</protein>
<dbReference type="PANTHER" id="PTHR41328">
    <property type="entry name" value="TERMINASE SMALL SUBUNIT-RELATED"/>
    <property type="match status" value="1"/>
</dbReference>
<reference evidence="4 5" key="1">
    <citation type="submission" date="2023-08" db="EMBL/GenBank/DDBJ databases">
        <authorList>
            <person name="Park J.-S."/>
        </authorList>
    </citation>
    <scope>NUCLEOTIDE SEQUENCE [LARGE SCALE GENOMIC DNA]</scope>
    <source>
        <strain evidence="4 5">2205SS18-9</strain>
    </source>
</reference>
<feature type="compositionally biased region" description="Basic and acidic residues" evidence="3">
    <location>
        <begin position="40"/>
        <end position="57"/>
    </location>
</feature>